<protein>
    <submittedName>
        <fullName evidence="1">Uncharacterized protein</fullName>
    </submittedName>
</protein>
<proteinExistence type="predicted"/>
<reference evidence="1 2" key="1">
    <citation type="submission" date="2024-08" db="EMBL/GenBank/DDBJ databases">
        <title>The draft genome of Apodemus speciosus.</title>
        <authorList>
            <person name="Nabeshima K."/>
            <person name="Suzuki S."/>
            <person name="Onuma M."/>
        </authorList>
    </citation>
    <scope>NUCLEOTIDE SEQUENCE [LARGE SCALE GENOMIC DNA]</scope>
    <source>
        <strain evidence="1">IB14-021</strain>
    </source>
</reference>
<keyword evidence="2" id="KW-1185">Reference proteome</keyword>
<dbReference type="Proteomes" id="UP001623349">
    <property type="component" value="Unassembled WGS sequence"/>
</dbReference>
<name>A0ABQ0FMJ2_APOSI</name>
<evidence type="ECO:0000313" key="1">
    <source>
        <dbReference type="EMBL" id="GAB1300385.1"/>
    </source>
</evidence>
<dbReference type="EMBL" id="BAAFST010000016">
    <property type="protein sequence ID" value="GAB1300385.1"/>
    <property type="molecule type" value="Genomic_DNA"/>
</dbReference>
<gene>
    <name evidence="1" type="ORF">APTSU1_001562300</name>
</gene>
<accession>A0ABQ0FMJ2</accession>
<organism evidence="1 2">
    <name type="scientific">Apodemus speciosus</name>
    <name type="common">Large Japanese field mouse</name>
    <dbReference type="NCBI Taxonomy" id="105296"/>
    <lineage>
        <taxon>Eukaryota</taxon>
        <taxon>Metazoa</taxon>
        <taxon>Chordata</taxon>
        <taxon>Craniata</taxon>
        <taxon>Vertebrata</taxon>
        <taxon>Euteleostomi</taxon>
        <taxon>Mammalia</taxon>
        <taxon>Eutheria</taxon>
        <taxon>Euarchontoglires</taxon>
        <taxon>Glires</taxon>
        <taxon>Rodentia</taxon>
        <taxon>Myomorpha</taxon>
        <taxon>Muroidea</taxon>
        <taxon>Muridae</taxon>
        <taxon>Murinae</taxon>
        <taxon>Apodemus</taxon>
    </lineage>
</organism>
<sequence length="45" mass="5353">MKMKLNSNNQWMLFLESVQHSADQECTDYERDFMKGSLQNNITPE</sequence>
<comment type="caution">
    <text evidence="1">The sequence shown here is derived from an EMBL/GenBank/DDBJ whole genome shotgun (WGS) entry which is preliminary data.</text>
</comment>
<evidence type="ECO:0000313" key="2">
    <source>
        <dbReference type="Proteomes" id="UP001623349"/>
    </source>
</evidence>